<dbReference type="InterPro" id="IPR006059">
    <property type="entry name" value="SBP"/>
</dbReference>
<dbReference type="CDD" id="cd13580">
    <property type="entry name" value="PBP2_AlgQ_like_1"/>
    <property type="match status" value="1"/>
</dbReference>
<dbReference type="PANTHER" id="PTHR43649">
    <property type="entry name" value="ARABINOSE-BINDING PROTEIN-RELATED"/>
    <property type="match status" value="1"/>
</dbReference>
<keyword evidence="2" id="KW-0449">Lipoprotein</keyword>
<sequence>MNRKWTKVALAVTVVGTMVGCSSNDNAAPTPGSTQSISKPAKFKVGIGTEGLQYIEGSPNINEDEYTKKLREISKSDVTLELIPHREFDQKLTLLFAGGDLPDLLQTHGINKPEVAPAVDTGVIIPLNDLIDKYGPNLKKNISKEAWEFASVSKDGKIYGIPSVNATPNGSVMMVRKDWLDKLGLKAPKTVDEYLDMLRAFRDKDPNGNGKNDEIPYSGREKLAFTEAFFGAYDALPLDWKFENGQLIPNLIRPQMKQALATYRKMYEEKLLDNEVFVQKAPVWDAKIKAQGIVGLWTHAPRLADKWSAEVKTGTSSAQLEVIQSPVGPDGKGGHSIGSTVGGNVWVVPKTTKNPENVIKFLDWFYSDEAQKFLTYGLEGKDYTLENGKMKYKYPEKQEDIYREEMHLTWLRMVGPLHLTDAEFMKNRPAGDMVLKGMDVASKEGRKNDALGMPSLPTMQTRPELARDGLWLETAAKIITGKEPVDSFDKFVEDWKKRGGDQAIKEATDWYKSTHK</sequence>
<keyword evidence="3" id="KW-1185">Reference proteome</keyword>
<gene>
    <name evidence="2" type="primary">lipO_7</name>
    <name evidence="2" type="ORF">PAECIP111891_00138</name>
</gene>
<dbReference type="Gene3D" id="3.40.190.10">
    <property type="entry name" value="Periplasmic binding protein-like II"/>
    <property type="match status" value="2"/>
</dbReference>
<dbReference type="EMBL" id="CAKMMW010000001">
    <property type="protein sequence ID" value="CAH1191911.1"/>
    <property type="molecule type" value="Genomic_DNA"/>
</dbReference>
<feature type="chain" id="PRO_5046415153" evidence="1">
    <location>
        <begin position="28"/>
        <end position="516"/>
    </location>
</feature>
<comment type="caution">
    <text evidence="2">The sequence shown here is derived from an EMBL/GenBank/DDBJ whole genome shotgun (WGS) entry which is preliminary data.</text>
</comment>
<protein>
    <submittedName>
        <fullName evidence="2">Lipoprotein LipO</fullName>
    </submittedName>
</protein>
<dbReference type="InterPro" id="IPR050490">
    <property type="entry name" value="Bact_solute-bd_prot1"/>
</dbReference>
<proteinExistence type="predicted"/>
<dbReference type="Proteomes" id="UP000838821">
    <property type="component" value="Unassembled WGS sequence"/>
</dbReference>
<dbReference type="SUPFAM" id="SSF53850">
    <property type="entry name" value="Periplasmic binding protein-like II"/>
    <property type="match status" value="1"/>
</dbReference>
<dbReference type="RefSeq" id="WP_236283991.1">
    <property type="nucleotide sequence ID" value="NZ_CAKMMW010000001.1"/>
</dbReference>
<dbReference type="PROSITE" id="PS51257">
    <property type="entry name" value="PROKAR_LIPOPROTEIN"/>
    <property type="match status" value="1"/>
</dbReference>
<evidence type="ECO:0000313" key="2">
    <source>
        <dbReference type="EMBL" id="CAH1191911.1"/>
    </source>
</evidence>
<name>A0ABN8FT41_9BACL</name>
<feature type="signal peptide" evidence="1">
    <location>
        <begin position="1"/>
        <end position="27"/>
    </location>
</feature>
<evidence type="ECO:0000313" key="3">
    <source>
        <dbReference type="Proteomes" id="UP000838821"/>
    </source>
</evidence>
<accession>A0ABN8FT41</accession>
<keyword evidence="1" id="KW-0732">Signal</keyword>
<dbReference type="Pfam" id="PF01547">
    <property type="entry name" value="SBP_bac_1"/>
    <property type="match status" value="1"/>
</dbReference>
<evidence type="ECO:0000256" key="1">
    <source>
        <dbReference type="SAM" id="SignalP"/>
    </source>
</evidence>
<organism evidence="2 3">
    <name type="scientific">Paenibacillus allorhizoplanae</name>
    <dbReference type="NCBI Taxonomy" id="2905648"/>
    <lineage>
        <taxon>Bacteria</taxon>
        <taxon>Bacillati</taxon>
        <taxon>Bacillota</taxon>
        <taxon>Bacilli</taxon>
        <taxon>Bacillales</taxon>
        <taxon>Paenibacillaceae</taxon>
        <taxon>Paenibacillus</taxon>
    </lineage>
</organism>
<dbReference type="PANTHER" id="PTHR43649:SF12">
    <property type="entry name" value="DIACETYLCHITOBIOSE BINDING PROTEIN DASA"/>
    <property type="match status" value="1"/>
</dbReference>
<reference evidence="2" key="1">
    <citation type="submission" date="2022-01" db="EMBL/GenBank/DDBJ databases">
        <authorList>
            <person name="Criscuolo A."/>
        </authorList>
    </citation>
    <scope>NUCLEOTIDE SEQUENCE</scope>
    <source>
        <strain evidence="2">CIP111891</strain>
    </source>
</reference>